<dbReference type="Proteomes" id="UP001211064">
    <property type="component" value="Unassembled WGS sequence"/>
</dbReference>
<evidence type="ECO:0000313" key="2">
    <source>
        <dbReference type="Proteomes" id="UP001211064"/>
    </source>
</evidence>
<sequence>MNFEFVKEVFESNGIQCKVQEDKLYLQIDGKDVEVRFNEGYDEAISNFAKSRQYRYDLEKRTLIGYRTVEVFVQRLNQNIFETPSFEFKSNSSKTVQLSRATKEFSLSHFKSEDYKNFIDKIVKRRLINRVRLGYVYFHTIVWTPITIKYNLKRKIEQQKMLDDALKCFDSCLFKLAVDYGQAWELYKQRRSLNIAYTSEDEVELNIPFASYDINLVNYYKVAVSSQFPSQSFLSYYHVLEYNFLSVSEEELQAKLRSNIQSTNFSGSLADIESIINTVKKHNDKSDEKDMLIRVLKKYIEPDELKQFIENFEESIGEKHYTKARKIFGENLSINIKNNEHMIPNTAHVLKHIRNALVHSSDKYNREDCHIPLTESEELVSFYIPLVSFLAEKIICAK</sequence>
<dbReference type="AlphaFoldDB" id="A0AAW5Z411"/>
<dbReference type="RefSeq" id="WP_001008529.1">
    <property type="nucleotide sequence ID" value="NZ_BFIY01000197.1"/>
</dbReference>
<proteinExistence type="predicted"/>
<reference evidence="1" key="1">
    <citation type="submission" date="2022-08" db="EMBL/GenBank/DDBJ databases">
        <title>Genome sequencing of human pathogens.</title>
        <authorList>
            <person name="Cao X."/>
        </authorList>
    </citation>
    <scope>NUCLEOTIDE SEQUENCE</scope>
    <source>
        <strain evidence="1">EC16126</strain>
    </source>
</reference>
<name>A0AAW5Z411_ECOLX</name>
<evidence type="ECO:0008006" key="3">
    <source>
        <dbReference type="Google" id="ProtNLM"/>
    </source>
</evidence>
<protein>
    <recommendedName>
        <fullName evidence="3">ApeA N-terminal domain-containing protein</fullName>
    </recommendedName>
</protein>
<gene>
    <name evidence="1" type="ORF">NY836_06350</name>
</gene>
<comment type="caution">
    <text evidence="1">The sequence shown here is derived from an EMBL/GenBank/DDBJ whole genome shotgun (WGS) entry which is preliminary data.</text>
</comment>
<evidence type="ECO:0000313" key="1">
    <source>
        <dbReference type="EMBL" id="MDA4177042.1"/>
    </source>
</evidence>
<dbReference type="EMBL" id="JANWOR010000167">
    <property type="protein sequence ID" value="MDA4177042.1"/>
    <property type="molecule type" value="Genomic_DNA"/>
</dbReference>
<organism evidence="1 2">
    <name type="scientific">Escherichia coli</name>
    <dbReference type="NCBI Taxonomy" id="562"/>
    <lineage>
        <taxon>Bacteria</taxon>
        <taxon>Pseudomonadati</taxon>
        <taxon>Pseudomonadota</taxon>
        <taxon>Gammaproteobacteria</taxon>
        <taxon>Enterobacterales</taxon>
        <taxon>Enterobacteriaceae</taxon>
        <taxon>Escherichia</taxon>
    </lineage>
</organism>
<accession>A0AAW5Z411</accession>